<gene>
    <name evidence="1" type="ORF">EZ444_16045</name>
</gene>
<name>A0A4R0N6E4_9SPHI</name>
<dbReference type="RefSeq" id="WP_131610165.1">
    <property type="nucleotide sequence ID" value="NZ_SJSM01000010.1"/>
</dbReference>
<reference evidence="1 2" key="1">
    <citation type="submission" date="2019-02" db="EMBL/GenBank/DDBJ databases">
        <title>Pedobacter sp. RP-3-8 sp. nov., isolated from Arctic soil.</title>
        <authorList>
            <person name="Dahal R.H."/>
        </authorList>
    </citation>
    <scope>NUCLEOTIDE SEQUENCE [LARGE SCALE GENOMIC DNA]</scope>
    <source>
        <strain evidence="1 2">RP-3-8</strain>
    </source>
</reference>
<evidence type="ECO:0000313" key="2">
    <source>
        <dbReference type="Proteomes" id="UP000291117"/>
    </source>
</evidence>
<comment type="caution">
    <text evidence="1">The sequence shown here is derived from an EMBL/GenBank/DDBJ whole genome shotgun (WGS) entry which is preliminary data.</text>
</comment>
<sequence>MKYQPLFLILPLFIIACNDHQKQTIPAENRTTNTPQTHVQDSLQEVKKVKDKINRNVESFYKIVDDLKLEKGMFPVENYIYDTTAGDGYHYALFYLKFMAAAKTKDKAKISAMIHFPFQTTREKLKYNQKNNEYAVVGSENWKGQMMNEKQFDEQYSKIFTDEILENIPETRQKDIIGRLPGDVKPDNDYEALLQTYTDKGSSIYSVSIELPVQKTKYNHVHFDFGRVNGEYKILSYFLE</sequence>
<protein>
    <submittedName>
        <fullName evidence="1">Uncharacterized protein</fullName>
    </submittedName>
</protein>
<keyword evidence="2" id="KW-1185">Reference proteome</keyword>
<dbReference type="OrthoDB" id="796239at2"/>
<dbReference type="AlphaFoldDB" id="A0A4R0N6E4"/>
<accession>A0A4R0N6E4</accession>
<dbReference type="PROSITE" id="PS51257">
    <property type="entry name" value="PROKAR_LIPOPROTEIN"/>
    <property type="match status" value="1"/>
</dbReference>
<organism evidence="1 2">
    <name type="scientific">Pedobacter hiemivivus</name>
    <dbReference type="NCBI Taxonomy" id="2530454"/>
    <lineage>
        <taxon>Bacteria</taxon>
        <taxon>Pseudomonadati</taxon>
        <taxon>Bacteroidota</taxon>
        <taxon>Sphingobacteriia</taxon>
        <taxon>Sphingobacteriales</taxon>
        <taxon>Sphingobacteriaceae</taxon>
        <taxon>Pedobacter</taxon>
    </lineage>
</organism>
<dbReference type="Proteomes" id="UP000291117">
    <property type="component" value="Unassembled WGS sequence"/>
</dbReference>
<evidence type="ECO:0000313" key="1">
    <source>
        <dbReference type="EMBL" id="TCC95017.1"/>
    </source>
</evidence>
<dbReference type="EMBL" id="SJSM01000010">
    <property type="protein sequence ID" value="TCC95017.1"/>
    <property type="molecule type" value="Genomic_DNA"/>
</dbReference>
<proteinExistence type="predicted"/>